<evidence type="ECO:0000256" key="2">
    <source>
        <dbReference type="ARBA" id="ARBA00008417"/>
    </source>
</evidence>
<evidence type="ECO:0000256" key="5">
    <source>
        <dbReference type="ARBA" id="ARBA00022475"/>
    </source>
</evidence>
<dbReference type="CDD" id="cd13143">
    <property type="entry name" value="MATE_MepA_like"/>
    <property type="match status" value="1"/>
</dbReference>
<feature type="transmembrane region" description="Helical" evidence="10">
    <location>
        <begin position="356"/>
        <end position="375"/>
    </location>
</feature>
<feature type="transmembrane region" description="Helical" evidence="10">
    <location>
        <begin position="94"/>
        <end position="117"/>
    </location>
</feature>
<keyword evidence="5" id="KW-1003">Cell membrane</keyword>
<dbReference type="EMBL" id="LTDM01000032">
    <property type="protein sequence ID" value="OLS02370.1"/>
    <property type="molecule type" value="Genomic_DNA"/>
</dbReference>
<dbReference type="NCBIfam" id="TIGR00797">
    <property type="entry name" value="matE"/>
    <property type="match status" value="1"/>
</dbReference>
<feature type="transmembrane region" description="Helical" evidence="10">
    <location>
        <begin position="271"/>
        <end position="296"/>
    </location>
</feature>
<keyword evidence="8 10" id="KW-0472">Membrane</keyword>
<feature type="transmembrane region" description="Helical" evidence="10">
    <location>
        <begin position="191"/>
        <end position="216"/>
    </location>
</feature>
<feature type="transmembrane region" description="Helical" evidence="10">
    <location>
        <begin position="20"/>
        <end position="43"/>
    </location>
</feature>
<comment type="subcellular location">
    <subcellularLocation>
        <location evidence="1">Cell membrane</location>
        <topology evidence="1">Multi-pass membrane protein</topology>
    </subcellularLocation>
</comment>
<gene>
    <name evidence="11" type="primary">mepA_2</name>
    <name evidence="11" type="ORF">TICRE_17570</name>
</gene>
<dbReference type="PANTHER" id="PTHR43823">
    <property type="entry name" value="SPORULATION PROTEIN YKVU"/>
    <property type="match status" value="1"/>
</dbReference>
<dbReference type="GO" id="GO:0046677">
    <property type="term" value="P:response to antibiotic"/>
    <property type="evidence" value="ECO:0007669"/>
    <property type="project" value="UniProtKB-KW"/>
</dbReference>
<evidence type="ECO:0000256" key="6">
    <source>
        <dbReference type="ARBA" id="ARBA00022692"/>
    </source>
</evidence>
<dbReference type="GO" id="GO:0005886">
    <property type="term" value="C:plasma membrane"/>
    <property type="evidence" value="ECO:0007669"/>
    <property type="project" value="UniProtKB-SubCell"/>
</dbReference>
<evidence type="ECO:0000256" key="4">
    <source>
        <dbReference type="ARBA" id="ARBA00022448"/>
    </source>
</evidence>
<evidence type="ECO:0000256" key="1">
    <source>
        <dbReference type="ARBA" id="ARBA00004651"/>
    </source>
</evidence>
<sequence>MLKERSDLLEGDIKKIFLKYLIPSVGGMLGISLYILGDTIIIGRGLGSIGLAALNVSIPINNILNGVGLLFGIGGATALSIDKGRRDEKGLNDIFSKSMIMAFIAGVIFTFIRIFFLDELCYILGASEDTIAMVKDYLGVLMSFSIAFLLNVGLTIFVRNDGAPKLAMIGMLTGSLMNVILDYIFVFKFKWGMAGAAFATGLAPIIGLIILSTHFIKKNNTIKFIIPKPNWNIIRRIISNGGSSFLVELSGGIVIFAFNLSLSGITGDIGISAYSIIANLSLIFASIFIGIGQALQPIVSYNYGAGKMDRVYETAKLSIYTSVGLGIIFYSLGLFFPKFLVSLFIDADKELLEMTIRGIRLYFLVFIFMGLNIVLTSYIQSKEHARVSLIISLGRGFVFIVMVLGILPRFIGIDGVWLTLPIAEFITIIISMFYFTKYRDAIIYSIRGIKR</sequence>
<dbReference type="AlphaFoldDB" id="A0A1U7M539"/>
<keyword evidence="9" id="KW-0046">Antibiotic resistance</keyword>
<dbReference type="InterPro" id="IPR048279">
    <property type="entry name" value="MdtK-like"/>
</dbReference>
<evidence type="ECO:0000313" key="12">
    <source>
        <dbReference type="Proteomes" id="UP000186112"/>
    </source>
</evidence>
<proteinExistence type="inferred from homology"/>
<dbReference type="InterPro" id="IPR045070">
    <property type="entry name" value="MATE_MepA-like"/>
</dbReference>
<evidence type="ECO:0000256" key="9">
    <source>
        <dbReference type="ARBA" id="ARBA00023251"/>
    </source>
</evidence>
<dbReference type="GO" id="GO:0015297">
    <property type="term" value="F:antiporter activity"/>
    <property type="evidence" value="ECO:0007669"/>
    <property type="project" value="InterPro"/>
</dbReference>
<feature type="transmembrane region" description="Helical" evidence="10">
    <location>
        <begin position="237"/>
        <end position="259"/>
    </location>
</feature>
<dbReference type="PANTHER" id="PTHR43823:SF4">
    <property type="entry name" value="SPORULATION PROTEIN YKVU"/>
    <property type="match status" value="1"/>
</dbReference>
<evidence type="ECO:0000256" key="8">
    <source>
        <dbReference type="ARBA" id="ARBA00023136"/>
    </source>
</evidence>
<name>A0A1U7M539_TISCR</name>
<dbReference type="Pfam" id="PF01554">
    <property type="entry name" value="MatE"/>
    <property type="match status" value="2"/>
</dbReference>
<dbReference type="GO" id="GO:0042910">
    <property type="term" value="F:xenobiotic transmembrane transporter activity"/>
    <property type="evidence" value="ECO:0007669"/>
    <property type="project" value="InterPro"/>
</dbReference>
<feature type="transmembrane region" description="Helical" evidence="10">
    <location>
        <begin position="166"/>
        <end position="185"/>
    </location>
</feature>
<accession>A0A1U7M539</accession>
<keyword evidence="7 10" id="KW-1133">Transmembrane helix</keyword>
<reference evidence="11 12" key="1">
    <citation type="submission" date="2016-02" db="EMBL/GenBank/DDBJ databases">
        <title>Genome sequence of Tissierella creatinophila DSM 6911.</title>
        <authorList>
            <person name="Poehlein A."/>
            <person name="Daniel R."/>
        </authorList>
    </citation>
    <scope>NUCLEOTIDE SEQUENCE [LARGE SCALE GENOMIC DNA]</scope>
    <source>
        <strain evidence="11 12">DSM 6911</strain>
    </source>
</reference>
<comment type="caution">
    <text evidence="11">The sequence shown here is derived from an EMBL/GenBank/DDBJ whole genome shotgun (WGS) entry which is preliminary data.</text>
</comment>
<feature type="transmembrane region" description="Helical" evidence="10">
    <location>
        <begin position="137"/>
        <end position="159"/>
    </location>
</feature>
<protein>
    <recommendedName>
        <fullName evidence="3">Multidrug export protein MepA</fullName>
    </recommendedName>
</protein>
<dbReference type="Proteomes" id="UP000186112">
    <property type="component" value="Unassembled WGS sequence"/>
</dbReference>
<dbReference type="InterPro" id="IPR002528">
    <property type="entry name" value="MATE_fam"/>
</dbReference>
<dbReference type="PIRSF" id="PIRSF006603">
    <property type="entry name" value="DinF"/>
    <property type="match status" value="1"/>
</dbReference>
<organism evidence="11 12">
    <name type="scientific">Tissierella creatinophila DSM 6911</name>
    <dbReference type="NCBI Taxonomy" id="1123403"/>
    <lineage>
        <taxon>Bacteria</taxon>
        <taxon>Bacillati</taxon>
        <taxon>Bacillota</taxon>
        <taxon>Tissierellia</taxon>
        <taxon>Tissierellales</taxon>
        <taxon>Tissierellaceae</taxon>
        <taxon>Tissierella</taxon>
    </lineage>
</organism>
<keyword evidence="4" id="KW-0813">Transport</keyword>
<evidence type="ECO:0000256" key="3">
    <source>
        <dbReference type="ARBA" id="ARBA00022106"/>
    </source>
</evidence>
<keyword evidence="12" id="KW-1185">Reference proteome</keyword>
<evidence type="ECO:0000256" key="10">
    <source>
        <dbReference type="SAM" id="Phobius"/>
    </source>
</evidence>
<feature type="transmembrane region" description="Helical" evidence="10">
    <location>
        <begin position="417"/>
        <end position="435"/>
    </location>
</feature>
<keyword evidence="6 10" id="KW-0812">Transmembrane</keyword>
<comment type="similarity">
    <text evidence="2">Belongs to the multi antimicrobial extrusion (MATE) (TC 2.A.66.1) family. MepA subfamily.</text>
</comment>
<feature type="transmembrane region" description="Helical" evidence="10">
    <location>
        <begin position="63"/>
        <end position="82"/>
    </location>
</feature>
<dbReference type="InterPro" id="IPR051327">
    <property type="entry name" value="MATE_MepA_subfamily"/>
</dbReference>
<feature type="transmembrane region" description="Helical" evidence="10">
    <location>
        <begin position="387"/>
        <end position="411"/>
    </location>
</feature>
<evidence type="ECO:0000256" key="7">
    <source>
        <dbReference type="ARBA" id="ARBA00022989"/>
    </source>
</evidence>
<feature type="transmembrane region" description="Helical" evidence="10">
    <location>
        <begin position="317"/>
        <end position="336"/>
    </location>
</feature>
<evidence type="ECO:0000313" key="11">
    <source>
        <dbReference type="EMBL" id="OLS02370.1"/>
    </source>
</evidence>